<proteinExistence type="predicted"/>
<protein>
    <submittedName>
        <fullName evidence="1">Uncharacterized protein</fullName>
    </submittedName>
</protein>
<sequence length="158" mass="18343">MEMRASDHRTLRLNFALEAEDKNKGRFLFDKVCLGREGTELAKRKPSGNLNSKTRIDQLKLDLEKEIAKQFPNSQRMRKLKYELAVALDDEERDIFGNEYYSKGSNGNITADYYKDLFMSTNLMDMELLFSGFLVKVTEASCLQDRLCQKISRKLPLE</sequence>
<accession>A0A8S9HVZ7</accession>
<name>A0A8S9HVZ7_BRACR</name>
<dbReference type="AlphaFoldDB" id="A0A8S9HVZ7"/>
<organism evidence="1">
    <name type="scientific">Brassica cretica</name>
    <name type="common">Mustard</name>
    <dbReference type="NCBI Taxonomy" id="69181"/>
    <lineage>
        <taxon>Eukaryota</taxon>
        <taxon>Viridiplantae</taxon>
        <taxon>Streptophyta</taxon>
        <taxon>Embryophyta</taxon>
        <taxon>Tracheophyta</taxon>
        <taxon>Spermatophyta</taxon>
        <taxon>Magnoliopsida</taxon>
        <taxon>eudicotyledons</taxon>
        <taxon>Gunneridae</taxon>
        <taxon>Pentapetalae</taxon>
        <taxon>rosids</taxon>
        <taxon>malvids</taxon>
        <taxon>Brassicales</taxon>
        <taxon>Brassicaceae</taxon>
        <taxon>Brassiceae</taxon>
        <taxon>Brassica</taxon>
    </lineage>
</organism>
<dbReference type="EMBL" id="QGKY02001250">
    <property type="protein sequence ID" value="KAF2562229.1"/>
    <property type="molecule type" value="Genomic_DNA"/>
</dbReference>
<comment type="caution">
    <text evidence="1">The sequence shown here is derived from an EMBL/GenBank/DDBJ whole genome shotgun (WGS) entry which is preliminary data.</text>
</comment>
<gene>
    <name evidence="1" type="ORF">F2Q70_00016757</name>
</gene>
<evidence type="ECO:0000313" key="1">
    <source>
        <dbReference type="EMBL" id="KAF2562229.1"/>
    </source>
</evidence>
<reference evidence="1" key="1">
    <citation type="submission" date="2019-12" db="EMBL/GenBank/DDBJ databases">
        <title>Genome sequencing and annotation of Brassica cretica.</title>
        <authorList>
            <person name="Studholme D.J."/>
            <person name="Sarris P.F."/>
        </authorList>
    </citation>
    <scope>NUCLEOTIDE SEQUENCE</scope>
    <source>
        <strain evidence="1">PFS-102/07</strain>
        <tissue evidence="1">Leaf</tissue>
    </source>
</reference>